<accession>A0A8T0WMJ4</accession>
<evidence type="ECO:0000313" key="3">
    <source>
        <dbReference type="Proteomes" id="UP000823388"/>
    </source>
</evidence>
<organism evidence="2 3">
    <name type="scientific">Panicum virgatum</name>
    <name type="common">Blackwell switchgrass</name>
    <dbReference type="NCBI Taxonomy" id="38727"/>
    <lineage>
        <taxon>Eukaryota</taxon>
        <taxon>Viridiplantae</taxon>
        <taxon>Streptophyta</taxon>
        <taxon>Embryophyta</taxon>
        <taxon>Tracheophyta</taxon>
        <taxon>Spermatophyta</taxon>
        <taxon>Magnoliopsida</taxon>
        <taxon>Liliopsida</taxon>
        <taxon>Poales</taxon>
        <taxon>Poaceae</taxon>
        <taxon>PACMAD clade</taxon>
        <taxon>Panicoideae</taxon>
        <taxon>Panicodae</taxon>
        <taxon>Paniceae</taxon>
        <taxon>Panicinae</taxon>
        <taxon>Panicum</taxon>
        <taxon>Panicum sect. Hiantes</taxon>
    </lineage>
</organism>
<proteinExistence type="predicted"/>
<dbReference type="AlphaFoldDB" id="A0A8T0WMJ4"/>
<evidence type="ECO:0000256" key="1">
    <source>
        <dbReference type="SAM" id="MobiDB-lite"/>
    </source>
</evidence>
<comment type="caution">
    <text evidence="2">The sequence shown here is derived from an EMBL/GenBank/DDBJ whole genome shotgun (WGS) entry which is preliminary data.</text>
</comment>
<feature type="region of interest" description="Disordered" evidence="1">
    <location>
        <begin position="1"/>
        <end position="37"/>
    </location>
</feature>
<dbReference type="Proteomes" id="UP000823388">
    <property type="component" value="Chromosome 1N"/>
</dbReference>
<reference evidence="2" key="1">
    <citation type="submission" date="2020-05" db="EMBL/GenBank/DDBJ databases">
        <title>WGS assembly of Panicum virgatum.</title>
        <authorList>
            <person name="Lovell J.T."/>
            <person name="Jenkins J."/>
            <person name="Shu S."/>
            <person name="Juenger T.E."/>
            <person name="Schmutz J."/>
        </authorList>
    </citation>
    <scope>NUCLEOTIDE SEQUENCE</scope>
    <source>
        <strain evidence="2">AP13</strain>
    </source>
</reference>
<evidence type="ECO:0000313" key="2">
    <source>
        <dbReference type="EMBL" id="KAG2648535.1"/>
    </source>
</evidence>
<dbReference type="EMBL" id="CM029038">
    <property type="protein sequence ID" value="KAG2648535.1"/>
    <property type="molecule type" value="Genomic_DNA"/>
</dbReference>
<gene>
    <name evidence="2" type="ORF">PVAP13_1NG023972</name>
</gene>
<keyword evidence="3" id="KW-1185">Reference proteome</keyword>
<name>A0A8T0WMJ4_PANVG</name>
<protein>
    <submittedName>
        <fullName evidence="2">Uncharacterized protein</fullName>
    </submittedName>
</protein>
<sequence length="72" mass="7910">MRGVARPFPCDRALPRSQDGWLAPSDPPLRDPSASSGGLCLRMRSSRSRFERCSAVISTGNSCFPIYRRGPV</sequence>